<gene>
    <name evidence="2" type="ORF">H6P81_005454</name>
</gene>
<protein>
    <submittedName>
        <fullName evidence="2">Uncharacterized protein</fullName>
    </submittedName>
</protein>
<reference evidence="2 3" key="1">
    <citation type="submission" date="2021-07" db="EMBL/GenBank/DDBJ databases">
        <title>The Aristolochia fimbriata genome: insights into angiosperm evolution, floral development and chemical biosynthesis.</title>
        <authorList>
            <person name="Jiao Y."/>
        </authorList>
    </citation>
    <scope>NUCLEOTIDE SEQUENCE [LARGE SCALE GENOMIC DNA]</scope>
    <source>
        <strain evidence="2">IBCAS-2021</strain>
        <tissue evidence="2">Leaf</tissue>
    </source>
</reference>
<keyword evidence="3" id="KW-1185">Reference proteome</keyword>
<accession>A0AAV7EUH4</accession>
<evidence type="ECO:0000256" key="1">
    <source>
        <dbReference type="SAM" id="MobiDB-lite"/>
    </source>
</evidence>
<evidence type="ECO:0000313" key="2">
    <source>
        <dbReference type="EMBL" id="KAG9452550.1"/>
    </source>
</evidence>
<dbReference type="AlphaFoldDB" id="A0AAV7EUH4"/>
<dbReference type="EMBL" id="JAINDJ010000003">
    <property type="protein sequence ID" value="KAG9452550.1"/>
    <property type="molecule type" value="Genomic_DNA"/>
</dbReference>
<dbReference type="Proteomes" id="UP000825729">
    <property type="component" value="Unassembled WGS sequence"/>
</dbReference>
<feature type="region of interest" description="Disordered" evidence="1">
    <location>
        <begin position="1"/>
        <end position="20"/>
    </location>
</feature>
<organism evidence="2 3">
    <name type="scientific">Aristolochia fimbriata</name>
    <name type="common">White veined hardy Dutchman's pipe vine</name>
    <dbReference type="NCBI Taxonomy" id="158543"/>
    <lineage>
        <taxon>Eukaryota</taxon>
        <taxon>Viridiplantae</taxon>
        <taxon>Streptophyta</taxon>
        <taxon>Embryophyta</taxon>
        <taxon>Tracheophyta</taxon>
        <taxon>Spermatophyta</taxon>
        <taxon>Magnoliopsida</taxon>
        <taxon>Magnoliidae</taxon>
        <taxon>Piperales</taxon>
        <taxon>Aristolochiaceae</taxon>
        <taxon>Aristolochia</taxon>
    </lineage>
</organism>
<proteinExistence type="predicted"/>
<sequence length="210" mass="22720">MKTEEIAPSMELGSKSRRRTKQKYIKNTEEKKHQNLSMFHVLGNKAVQGLSEGDELTEIANFLSQQRPVVSVLKRLLALRCTVLHRPQFGFDVVSVSSVGLGSPLQSRDCSVVGVEAGVELLLGQVFARHRIQLLDEIGRSRSVLQSQTGGDLQKATELGGVALWNGLEGCDAEVDLDVGVGPDGSLADFVDVGDAMGVCNLRCLDGEED</sequence>
<evidence type="ECO:0000313" key="3">
    <source>
        <dbReference type="Proteomes" id="UP000825729"/>
    </source>
</evidence>
<name>A0AAV7EUH4_ARIFI</name>
<comment type="caution">
    <text evidence="2">The sequence shown here is derived from an EMBL/GenBank/DDBJ whole genome shotgun (WGS) entry which is preliminary data.</text>
</comment>